<evidence type="ECO:0008006" key="3">
    <source>
        <dbReference type="Google" id="ProtNLM"/>
    </source>
</evidence>
<comment type="caution">
    <text evidence="1">The sequence shown here is derived from an EMBL/GenBank/DDBJ whole genome shotgun (WGS) entry which is preliminary data.</text>
</comment>
<dbReference type="EMBL" id="QZMU01000001">
    <property type="protein sequence ID" value="RRQ22250.1"/>
    <property type="molecule type" value="Genomic_DNA"/>
</dbReference>
<dbReference type="AlphaFoldDB" id="A0A426QKI2"/>
<dbReference type="Proteomes" id="UP000287798">
    <property type="component" value="Unassembled WGS sequence"/>
</dbReference>
<organism evidence="1 2">
    <name type="scientific">Thiohalobacter thiocyanaticus</name>
    <dbReference type="NCBI Taxonomy" id="585455"/>
    <lineage>
        <taxon>Bacteria</taxon>
        <taxon>Pseudomonadati</taxon>
        <taxon>Pseudomonadota</taxon>
        <taxon>Gammaproteobacteria</taxon>
        <taxon>Thiohalobacterales</taxon>
        <taxon>Thiohalobacteraceae</taxon>
        <taxon>Thiohalobacter</taxon>
    </lineage>
</organism>
<accession>A0A426QKI2</accession>
<evidence type="ECO:0000313" key="1">
    <source>
        <dbReference type="EMBL" id="RRQ22250.1"/>
    </source>
</evidence>
<gene>
    <name evidence="1" type="ORF">D6C00_10015</name>
</gene>
<dbReference type="OrthoDB" id="6058459at2"/>
<sequence>MDSFVSEDLASEPLCRIEWPEQPALRARKVVRRSNPNVTYKYPSIKLRRPVHCESKPEYFSAILHDVAPRVFTFGEQPATLRFRMNGQSRMHVPDLLVETAQGFVFKEVKSMADANDPFIRERTDYLASVLALQGYGCELLVEDEINLEPRISNAMYLQKYGRIPVTFIEEERFRRLIPTDDGMPWGEIIKAYGGVRGITNVCRLYIEGKVHIDIHNAWDSQTLITMKTR</sequence>
<keyword evidence="2" id="KW-1185">Reference proteome</keyword>
<name>A0A426QKI2_9GAMM</name>
<dbReference type="RefSeq" id="WP_125181595.1">
    <property type="nucleotide sequence ID" value="NZ_QZMU01000001.1"/>
</dbReference>
<evidence type="ECO:0000313" key="2">
    <source>
        <dbReference type="Proteomes" id="UP000287798"/>
    </source>
</evidence>
<protein>
    <recommendedName>
        <fullName evidence="3">TnsA endonuclease N-terminal domain-containing protein</fullName>
    </recommendedName>
</protein>
<reference evidence="1 2" key="1">
    <citation type="journal article" date="2010" name="Int. J. Syst. Evol. Microbiol.">
        <title>Thiohalobacter thiocyanaticus gen. nov., sp. nov., a moderately halophilic, sulfur-oxidizing gammaproteobacterium from hypersaline lakes, that utilizes thiocyanate.</title>
        <authorList>
            <person name="Sorokin D.Y."/>
            <person name="Kovaleva O.L."/>
            <person name="Tourova T.P."/>
            <person name="Muyzer G."/>
        </authorList>
    </citation>
    <scope>NUCLEOTIDE SEQUENCE [LARGE SCALE GENOMIC DNA]</scope>
    <source>
        <strain evidence="1 2">Hrh1</strain>
    </source>
</reference>
<proteinExistence type="predicted"/>